<keyword evidence="5" id="KW-0812">Transmembrane</keyword>
<keyword evidence="5" id="KW-1133">Transmembrane helix</keyword>
<feature type="domain" description="Corticotropin-releasing factor" evidence="6">
    <location>
        <begin position="127"/>
        <end position="165"/>
    </location>
</feature>
<dbReference type="EMBL" id="JARPUR010000003">
    <property type="protein sequence ID" value="KAK4879301.1"/>
    <property type="molecule type" value="Genomic_DNA"/>
</dbReference>
<comment type="caution">
    <text evidence="7">The sequence shown here is derived from an EMBL/GenBank/DDBJ whole genome shotgun (WGS) entry which is preliminary data.</text>
</comment>
<accession>A0AAN7S943</accession>
<gene>
    <name evidence="7" type="ORF">RN001_007447</name>
</gene>
<protein>
    <recommendedName>
        <fullName evidence="6">Corticotropin-releasing factor domain-containing protein</fullName>
    </recommendedName>
</protein>
<dbReference type="GO" id="GO:0005576">
    <property type="term" value="C:extracellular region"/>
    <property type="evidence" value="ECO:0007669"/>
    <property type="project" value="UniProtKB-SubCell"/>
</dbReference>
<dbReference type="SMART" id="SM00039">
    <property type="entry name" value="CRF"/>
    <property type="match status" value="1"/>
</dbReference>
<evidence type="ECO:0000256" key="5">
    <source>
        <dbReference type="SAM" id="Phobius"/>
    </source>
</evidence>
<evidence type="ECO:0000313" key="8">
    <source>
        <dbReference type="Proteomes" id="UP001353858"/>
    </source>
</evidence>
<keyword evidence="5" id="KW-0472">Membrane</keyword>
<reference evidence="8" key="1">
    <citation type="submission" date="2023-01" db="EMBL/GenBank/DDBJ databases">
        <title>Key to firefly adult light organ development and bioluminescence: homeobox transcription factors regulate luciferase expression and transportation to peroxisome.</title>
        <authorList>
            <person name="Fu X."/>
        </authorList>
    </citation>
    <scope>NUCLEOTIDE SEQUENCE [LARGE SCALE GENOMIC DNA]</scope>
</reference>
<keyword evidence="3" id="KW-0372">Hormone</keyword>
<dbReference type="AlphaFoldDB" id="A0AAN7S943"/>
<name>A0AAN7S943_9COLE</name>
<keyword evidence="2" id="KW-0964">Secreted</keyword>
<evidence type="ECO:0000256" key="1">
    <source>
        <dbReference type="ARBA" id="ARBA00004613"/>
    </source>
</evidence>
<evidence type="ECO:0000313" key="7">
    <source>
        <dbReference type="EMBL" id="KAK4879301.1"/>
    </source>
</evidence>
<dbReference type="PROSITE" id="PS00511">
    <property type="entry name" value="CRF"/>
    <property type="match status" value="1"/>
</dbReference>
<evidence type="ECO:0000256" key="4">
    <source>
        <dbReference type="SAM" id="MobiDB-lite"/>
    </source>
</evidence>
<comment type="subcellular location">
    <subcellularLocation>
        <location evidence="1">Secreted</location>
    </subcellularLocation>
</comment>
<dbReference type="Pfam" id="PF00473">
    <property type="entry name" value="CRF"/>
    <property type="match status" value="1"/>
</dbReference>
<evidence type="ECO:0000256" key="3">
    <source>
        <dbReference type="ARBA" id="ARBA00022702"/>
    </source>
</evidence>
<dbReference type="InterPro" id="IPR000187">
    <property type="entry name" value="CRF"/>
</dbReference>
<proteinExistence type="predicted"/>
<evidence type="ECO:0000256" key="2">
    <source>
        <dbReference type="ARBA" id="ARBA00022525"/>
    </source>
</evidence>
<feature type="transmembrane region" description="Helical" evidence="5">
    <location>
        <begin position="28"/>
        <end position="50"/>
    </location>
</feature>
<dbReference type="InterPro" id="IPR018446">
    <property type="entry name" value="Corticotropin-releasing_fac_CS"/>
</dbReference>
<sequence>MLHELLSSSIGGLGSHSCPRVFCLLFHYLFKIFIMRVPVYFVCAALILYVKGEDSSNYDRRIQPLDLTADQETVSYLLPKLTAKYRPNTEWNGVKDPRFYLLTEMEKNDIDYQEPLIGRIKRQGLNNGPSLSIVNSLDVLRNRLLLEIARKKQLEGMNHPIPSLSFYGRGTFSTLQGAAKTVIELNLASTENLQLIAIPPSPDPNCDAFDENDLLNDNVEDIPRTVKVEATDDSDTQKVQVGLKKGTSK</sequence>
<dbReference type="GO" id="GO:0005179">
    <property type="term" value="F:hormone activity"/>
    <property type="evidence" value="ECO:0007669"/>
    <property type="project" value="UniProtKB-KW"/>
</dbReference>
<feature type="region of interest" description="Disordered" evidence="4">
    <location>
        <begin position="230"/>
        <end position="249"/>
    </location>
</feature>
<dbReference type="Proteomes" id="UP001353858">
    <property type="component" value="Unassembled WGS sequence"/>
</dbReference>
<organism evidence="7 8">
    <name type="scientific">Aquatica leii</name>
    <dbReference type="NCBI Taxonomy" id="1421715"/>
    <lineage>
        <taxon>Eukaryota</taxon>
        <taxon>Metazoa</taxon>
        <taxon>Ecdysozoa</taxon>
        <taxon>Arthropoda</taxon>
        <taxon>Hexapoda</taxon>
        <taxon>Insecta</taxon>
        <taxon>Pterygota</taxon>
        <taxon>Neoptera</taxon>
        <taxon>Endopterygota</taxon>
        <taxon>Coleoptera</taxon>
        <taxon>Polyphaga</taxon>
        <taxon>Elateriformia</taxon>
        <taxon>Elateroidea</taxon>
        <taxon>Lampyridae</taxon>
        <taxon>Luciolinae</taxon>
        <taxon>Aquatica</taxon>
    </lineage>
</organism>
<keyword evidence="8" id="KW-1185">Reference proteome</keyword>
<evidence type="ECO:0000259" key="6">
    <source>
        <dbReference type="SMART" id="SM00039"/>
    </source>
</evidence>